<proteinExistence type="predicted"/>
<dbReference type="OrthoDB" id="2972467at2"/>
<dbReference type="Gene3D" id="2.180.10.10">
    <property type="entry name" value="RHS repeat-associated core"/>
    <property type="match status" value="1"/>
</dbReference>
<gene>
    <name evidence="3" type="ORF">GA0116948_107193</name>
</gene>
<protein>
    <submittedName>
        <fullName evidence="3">SH3 domain-containing protein</fullName>
    </submittedName>
</protein>
<dbReference type="Pfam" id="PF08239">
    <property type="entry name" value="SH3_3"/>
    <property type="match status" value="1"/>
</dbReference>
<evidence type="ECO:0000313" key="3">
    <source>
        <dbReference type="EMBL" id="SCC40342.1"/>
    </source>
</evidence>
<dbReference type="Proteomes" id="UP000242818">
    <property type="component" value="Unassembled WGS sequence"/>
</dbReference>
<feature type="domain" description="SH3b" evidence="2">
    <location>
        <begin position="1049"/>
        <end position="1113"/>
    </location>
</feature>
<reference evidence="3 4" key="1">
    <citation type="submission" date="2016-08" db="EMBL/GenBank/DDBJ databases">
        <authorList>
            <person name="Seilhamer J.J."/>
        </authorList>
    </citation>
    <scope>NUCLEOTIDE SEQUENCE [LARGE SCALE GENOMIC DNA]</scope>
    <source>
        <strain evidence="3 4">A37T2</strain>
    </source>
</reference>
<dbReference type="EMBL" id="FMAR01000007">
    <property type="protein sequence ID" value="SCC40342.1"/>
    <property type="molecule type" value="Genomic_DNA"/>
</dbReference>
<evidence type="ECO:0000313" key="4">
    <source>
        <dbReference type="Proteomes" id="UP000242818"/>
    </source>
</evidence>
<organism evidence="3 4">
    <name type="scientific">Chitinophaga costaii</name>
    <dbReference type="NCBI Taxonomy" id="1335309"/>
    <lineage>
        <taxon>Bacteria</taxon>
        <taxon>Pseudomonadati</taxon>
        <taxon>Bacteroidota</taxon>
        <taxon>Chitinophagia</taxon>
        <taxon>Chitinophagales</taxon>
        <taxon>Chitinophagaceae</taxon>
        <taxon>Chitinophaga</taxon>
    </lineage>
</organism>
<dbReference type="PANTHER" id="PTHR32305">
    <property type="match status" value="1"/>
</dbReference>
<evidence type="ECO:0000259" key="2">
    <source>
        <dbReference type="PROSITE" id="PS51781"/>
    </source>
</evidence>
<dbReference type="Gene3D" id="2.30.30.40">
    <property type="entry name" value="SH3 Domains"/>
    <property type="match status" value="1"/>
</dbReference>
<dbReference type="STRING" id="1335309.GA0116948_107193"/>
<name>A0A1C4EA47_9BACT</name>
<dbReference type="PROSITE" id="PS51781">
    <property type="entry name" value="SH3B"/>
    <property type="match status" value="1"/>
</dbReference>
<dbReference type="InterPro" id="IPR050708">
    <property type="entry name" value="T6SS_VgrG/RHS"/>
</dbReference>
<sequence length="1123" mass="123645">MQPQNQSSLVLYAPLDEVKTGNTVSETAWGNNGVLNGISWQPYVVPVYAAHDYPTTYAYNTLNQVIQQYTPDADTSHFWYDRIGRLAVSQNAEQYKGSSLPAHRYSYTLYDAIGRTVEVGEKSGAAAITSIDPKNDAALQGWLSTGQNAQVTRTLYDGVNTALVSDTAITYHQNNLRKRVVSSFYRDAAATPATTFTYDNATHYSYDINGNVDHLWQDIGALKPIQGAKALKQITYDYDLVSGKVNQVNYQPGKADQFLYRYDYDADNRVTDAYTSRDGLLWQQDVHYRYYLHGPLAREEIGEHKVQGIDYAYTLQGWLKGMNSTHLEAGNEIGKDGLPGTPYSTVGRDAIGFSLGYYQGDYQPIGSSTTAFNRLSYTPPAPASSGAAPDTSGTGLYNGNISYTTLALPGFNQGIPVGYSYGYDRLNRLRYMRYHLFDSSATGWSNSNAVNDYKEIVRYDANGNILNYQRNGTTQNSRALAMDQLSYFYQPGNNRLTYIGDAVNKDNYKEDLDNQPLNNYQYDQIGNLTQDLSGGVTAIQWTVYGKIRSVSRGTAYGISYGYDPGGNRVSKTITSSTPSTTFYIRDAQGNVLALYEYKAGVLTWKEQHLYGSKRLGIWQPNRPVGDSLLTQSRQDTVFTGDKQYELSNHLGNVLATVSDKKIALPLNDSTTAYYTAAMLSQTDYYPFGMIMPGRGSQYDAGTSSGETGGTGSSGTGDCADGSLPDNLQVNQRGADDPAAYKARNSVGFTERFVADGSSFVVTIDPDASECVPVVPGEGSGGVGGAPEYHGGYRYGFNGQENNSEIEGDGSIVSFEYRFHDARVGRFFSVDLLSANFPFNSPYAFAQDRVIDGVELEGAEVVLVNEKQNKQIYNAGVHNTDKTAIHIYAHGTPSNMGFQSIGRDWSSDPADFLAALQLSDVYKIANKTDKIVVILHSCRTGRSYYDEKGNYIPSYAEQMSKVFPNLTLIAPDERDVFNDNGEMGPRGLVSNDVNKRGDPLDGNHETGDKRGHWNVFENGKWIGQYSSAYNASSRPSWWDNTFNYSAVNIQILGTVKTNSVNIRSSTGFGNNIIGKLQKGDLVNLTGNTSGKWSEVISSSGTSGWVSTDKIELKIKIIVHDEKKK</sequence>
<evidence type="ECO:0000256" key="1">
    <source>
        <dbReference type="SAM" id="MobiDB-lite"/>
    </source>
</evidence>
<dbReference type="InterPro" id="IPR003646">
    <property type="entry name" value="SH3-like_bac-type"/>
</dbReference>
<dbReference type="PANTHER" id="PTHR32305:SF15">
    <property type="entry name" value="PROTEIN RHSA-RELATED"/>
    <property type="match status" value="1"/>
</dbReference>
<feature type="region of interest" description="Disordered" evidence="1">
    <location>
        <begin position="698"/>
        <end position="732"/>
    </location>
</feature>
<accession>A0A1C4EA47</accession>
<dbReference type="RefSeq" id="WP_089712499.1">
    <property type="nucleotide sequence ID" value="NZ_FMAR01000007.1"/>
</dbReference>
<dbReference type="AlphaFoldDB" id="A0A1C4EA47"/>
<keyword evidence="4" id="KW-1185">Reference proteome</keyword>